<reference evidence="1 2" key="1">
    <citation type="submission" date="2019-07" db="EMBL/GenBank/DDBJ databases">
        <title>De Novo Assembly of kiwifruit Actinidia rufa.</title>
        <authorList>
            <person name="Sugita-Konishi S."/>
            <person name="Sato K."/>
            <person name="Mori E."/>
            <person name="Abe Y."/>
            <person name="Kisaki G."/>
            <person name="Hamano K."/>
            <person name="Suezawa K."/>
            <person name="Otani M."/>
            <person name="Fukuda T."/>
            <person name="Manabe T."/>
            <person name="Gomi K."/>
            <person name="Tabuchi M."/>
            <person name="Akimitsu K."/>
            <person name="Kataoka I."/>
        </authorList>
    </citation>
    <scope>NUCLEOTIDE SEQUENCE [LARGE SCALE GENOMIC DNA]</scope>
    <source>
        <strain evidence="2">cv. Fuchu</strain>
    </source>
</reference>
<comment type="caution">
    <text evidence="1">The sequence shown here is derived from an EMBL/GenBank/DDBJ whole genome shotgun (WGS) entry which is preliminary data.</text>
</comment>
<dbReference type="AlphaFoldDB" id="A0A7J0EJK8"/>
<name>A0A7J0EJK8_9ERIC</name>
<dbReference type="OrthoDB" id="9984693at2759"/>
<dbReference type="Proteomes" id="UP000585474">
    <property type="component" value="Unassembled WGS sequence"/>
</dbReference>
<protein>
    <submittedName>
        <fullName evidence="1">Uncharacterized protein</fullName>
    </submittedName>
</protein>
<sequence>MVVPRRRVLPLIVIAALGIFEDRVSIPFCKVVVPAGEQNVEEDHPDDLKVMMVANFLLLSSEAGYRSIFFLDYYLSKFFAVCVQCSYIFCVRTHSHGTREITVPAMTWNARNDPGFVVATFKSNGRVEDAKPLHQTTTEMECFSSLTSWECCPSSITSDPSPLCKGSSQVRSRLSLFLSCRQAHAMESNKLFPQNPISRLGLLYE</sequence>
<gene>
    <name evidence="1" type="ORF">Acr_04g0005450</name>
</gene>
<evidence type="ECO:0000313" key="2">
    <source>
        <dbReference type="Proteomes" id="UP000585474"/>
    </source>
</evidence>
<evidence type="ECO:0000313" key="1">
    <source>
        <dbReference type="EMBL" id="GFY85807.1"/>
    </source>
</evidence>
<dbReference type="EMBL" id="BJWL01000004">
    <property type="protein sequence ID" value="GFY85807.1"/>
    <property type="molecule type" value="Genomic_DNA"/>
</dbReference>
<accession>A0A7J0EJK8</accession>
<organism evidence="1 2">
    <name type="scientific">Actinidia rufa</name>
    <dbReference type="NCBI Taxonomy" id="165716"/>
    <lineage>
        <taxon>Eukaryota</taxon>
        <taxon>Viridiplantae</taxon>
        <taxon>Streptophyta</taxon>
        <taxon>Embryophyta</taxon>
        <taxon>Tracheophyta</taxon>
        <taxon>Spermatophyta</taxon>
        <taxon>Magnoliopsida</taxon>
        <taxon>eudicotyledons</taxon>
        <taxon>Gunneridae</taxon>
        <taxon>Pentapetalae</taxon>
        <taxon>asterids</taxon>
        <taxon>Ericales</taxon>
        <taxon>Actinidiaceae</taxon>
        <taxon>Actinidia</taxon>
    </lineage>
</organism>
<keyword evidence="2" id="KW-1185">Reference proteome</keyword>
<proteinExistence type="predicted"/>